<evidence type="ECO:0000313" key="3">
    <source>
        <dbReference type="EMBL" id="KAF8778222.1"/>
    </source>
</evidence>
<feature type="region of interest" description="Disordered" evidence="1">
    <location>
        <begin position="1505"/>
        <end position="1627"/>
    </location>
</feature>
<gene>
    <name evidence="3" type="ORF">HNY73_014964</name>
</gene>
<reference evidence="3" key="2">
    <citation type="submission" date="2020-06" db="EMBL/GenBank/DDBJ databases">
        <authorList>
            <person name="Sheffer M."/>
        </authorList>
    </citation>
    <scope>NUCLEOTIDE SEQUENCE</scope>
</reference>
<dbReference type="Pfam" id="PF23030">
    <property type="entry name" value="SCAF11-like_C"/>
    <property type="match status" value="1"/>
</dbReference>
<feature type="compositionally biased region" description="Low complexity" evidence="1">
    <location>
        <begin position="34"/>
        <end position="45"/>
    </location>
</feature>
<feature type="compositionally biased region" description="Basic and acidic residues" evidence="1">
    <location>
        <begin position="1558"/>
        <end position="1593"/>
    </location>
</feature>
<evidence type="ECO:0000259" key="2">
    <source>
        <dbReference type="Pfam" id="PF23030"/>
    </source>
</evidence>
<feature type="compositionally biased region" description="Basic and acidic residues" evidence="1">
    <location>
        <begin position="1376"/>
        <end position="1405"/>
    </location>
</feature>
<dbReference type="PANTHER" id="PTHR12618:SF20">
    <property type="entry name" value="PHD AND RING FINGER DOMAIN-CONTAINING PROTEIN 1"/>
    <property type="match status" value="1"/>
</dbReference>
<feature type="compositionally biased region" description="Polar residues" evidence="1">
    <location>
        <begin position="414"/>
        <end position="424"/>
    </location>
</feature>
<feature type="compositionally biased region" description="Basic and acidic residues" evidence="1">
    <location>
        <begin position="1463"/>
        <end position="1480"/>
    </location>
</feature>
<feature type="region of interest" description="Disordered" evidence="1">
    <location>
        <begin position="408"/>
        <end position="427"/>
    </location>
</feature>
<feature type="region of interest" description="Disordered" evidence="1">
    <location>
        <begin position="1"/>
        <end position="86"/>
    </location>
</feature>
<name>A0A8T0EQN7_ARGBR</name>
<dbReference type="InterPro" id="IPR057031">
    <property type="entry name" value="SFR19-like_C"/>
</dbReference>
<sequence>MDGSKGKDCPRSTAVIVTYRRRRRRRKKRRIAKKSATASKSSAHSAQKRISKHLGLVKPSKGGSIPDVKSKSKSSSKSVIPTGSSHYLFGDKNQLMDFNESFHEDVPGPSRRIKPKGEVNSSDEQSDICLVSSSYSQLKSMNNLNNKKYATEDVFKRKIKEEHPSSEDEGGESCSLLTDNLLFIPLTERNDLFNSHQTNSFSCGVAINSSLNEQTNDLPCTQLAKTSCDQKDKSLFTHSTKFPLNAQDDVCKISDELENDLPPTQFAVPASVNYKKEEDVLPSTQPSSPLSSMQMDDLPCTQLVVPALIKEMFKREDALPSTRPSSPVSQMQIANLASTQLMGTLSKKTIFDEEDELPCTQLVRPVSNMEIEDLPCTQLAMPLPNKQIDGLPDTQFIKPALVKYNSKKEDNALPATQPSSSLPQTDDLPCTQLVEAISSKSVFNEEDSIPCTQLARSLSSVDIEDLPCTQLAKPLSNMDMEDLPCTQLTKPLSNMDMEDCHVQDLPCTQLAKPLSNMDMEDLPCTQLAKPLSNMDMEDLPCTQLAKPLSNMDMEDLPSTQLARPSSIIDMEDLPSTQFVVPAPVKYFSKKKDALPTMQPPNSLPQMQTDDLPKTQLVKSLSKTEVSNEEDTLPCTQLARPLSSMDMEDLPCTQLAKPLSDMDMEDLPCTQLAKPLSNMQVDDLPCTQFAVPVPIKYLPKKKDVLSTAQSPNSSQMQTNDVPKTQVVKTSLSDEEDTLPCTQLAPPFSSMDMEDMPSSQLAKPLSGMQMDDLPSTQFVAPASVKRAAKKDEDALPAAQPSSPLYNMEMDDLPCTQLVKSSSVKSLSDKGDDDTLPCTQRSNPVSNLHLYESTNPCLNQNTNVQSKELPTCNANDDDFDLPETQPLISDQQHSKLEKLLENSSDELITDEELLSDIKKLEIKKPIPRKIVGIHKNLPQVLMPIPSRRNPVPKPSNRRTFSFDQVKQQYDTTDEKNALHENISHEAKLVVTKIGDLSTIQTFSSALKEKQQVSSKCKTENPNSLKDEIYSAPNCDFKIKTDKNNVPPDSEIEIINDDETGTKSIEEVVLSSDEEDLPATQFIVRASNQCSRLPNQGKLENVCISVKREHNTSDILPETQKCTGNNKSADVVDISEDSFEKLVVKKEIISGDPEIEIVKTLNSVSVKQEKCEEDILREVKIKPLQQLNGKVLTSVSVKQENCEEDTLREVKIEPLQQLKTEEQVGRLIKSKNESLDLEDSTNVRNIQYADKCKNQKMSNGKDIYNDSINKCALGLEKHVREHKIIINDHNRKKAKGHSNSSEDKLKIENGKKNKPERNPEIGTHSDVENKVETKTSSRSLSKTNGNSKIKVNTENVNQLKLINKDKKSKTEHISPSQTHAKIEPIKNHKLVTEKSKSSSKEKNYYEDSKKRKLSNLDNSEKVQNHKKLKGDSLTIKKEPLSDKNGKSSLKKNFDVKKDAHELKNNIKMEDSRRESSEKTIKTDKISNSGKVKEAVVGYDSKNRKDDKYAKIHNKKFESKSSNKSSSEMNLKIKESDAHDKKGNIKHVNSDNKCKGYGNIPFSEKERPNGKIKAESDSIQKVKNQLKDSKTNFKDESAKTNLVLKRSASNEGERNTKRPHRESLSCSEDTSDCHSDYSRSSVISSESNFRKKYKHQRNALNVLNEVADEIISSSKDCKTDILNQNEDVTFEVMKRNKNPSAVGRKVDKAHLKDEIAAEVKIALKPFYSVGLIDKDDYKDIMRKAVPKIYLNCGNYVIPEKIRNLVSSYVKKLTNS</sequence>
<evidence type="ECO:0000313" key="4">
    <source>
        <dbReference type="Proteomes" id="UP000807504"/>
    </source>
</evidence>
<dbReference type="InterPro" id="IPR047157">
    <property type="entry name" value="PHRF1/Atg35"/>
</dbReference>
<feature type="region of interest" description="Disordered" evidence="1">
    <location>
        <begin position="1281"/>
        <end position="1451"/>
    </location>
</feature>
<comment type="caution">
    <text evidence="3">The sequence shown here is derived from an EMBL/GenBank/DDBJ whole genome shotgun (WGS) entry which is preliminary data.</text>
</comment>
<dbReference type="Proteomes" id="UP000807504">
    <property type="component" value="Unassembled WGS sequence"/>
</dbReference>
<organism evidence="3 4">
    <name type="scientific">Argiope bruennichi</name>
    <name type="common">Wasp spider</name>
    <name type="synonym">Aranea bruennichi</name>
    <dbReference type="NCBI Taxonomy" id="94029"/>
    <lineage>
        <taxon>Eukaryota</taxon>
        <taxon>Metazoa</taxon>
        <taxon>Ecdysozoa</taxon>
        <taxon>Arthropoda</taxon>
        <taxon>Chelicerata</taxon>
        <taxon>Arachnida</taxon>
        <taxon>Araneae</taxon>
        <taxon>Araneomorphae</taxon>
        <taxon>Entelegynae</taxon>
        <taxon>Araneoidea</taxon>
        <taxon>Araneidae</taxon>
        <taxon>Argiope</taxon>
    </lineage>
</organism>
<evidence type="ECO:0000256" key="1">
    <source>
        <dbReference type="SAM" id="MobiDB-lite"/>
    </source>
</evidence>
<protein>
    <submittedName>
        <fullName evidence="3">PHD and RING finger domain-containing protein 1</fullName>
    </submittedName>
</protein>
<reference evidence="3" key="1">
    <citation type="journal article" date="2020" name="bioRxiv">
        <title>Chromosome-level reference genome of the European wasp spider Argiope bruennichi: a resource for studies on range expansion and evolutionary adaptation.</title>
        <authorList>
            <person name="Sheffer M.M."/>
            <person name="Hoppe A."/>
            <person name="Krehenwinkel H."/>
            <person name="Uhl G."/>
            <person name="Kuss A.W."/>
            <person name="Jensen L."/>
            <person name="Jensen C."/>
            <person name="Gillespie R.G."/>
            <person name="Hoff K.J."/>
            <person name="Prost S."/>
        </authorList>
    </citation>
    <scope>NUCLEOTIDE SEQUENCE</scope>
</reference>
<feature type="compositionally biased region" description="Basic and acidic residues" evidence="1">
    <location>
        <begin position="1526"/>
        <end position="1549"/>
    </location>
</feature>
<feature type="compositionally biased region" description="Polar residues" evidence="1">
    <location>
        <begin position="1332"/>
        <end position="1356"/>
    </location>
</feature>
<proteinExistence type="predicted"/>
<feature type="compositionally biased region" description="Basic and acidic residues" evidence="1">
    <location>
        <begin position="1296"/>
        <end position="1331"/>
    </location>
</feature>
<feature type="region of interest" description="Disordered" evidence="1">
    <location>
        <begin position="101"/>
        <end position="125"/>
    </location>
</feature>
<feature type="region of interest" description="Disordered" evidence="1">
    <location>
        <begin position="1463"/>
        <end position="1484"/>
    </location>
</feature>
<accession>A0A8T0EQN7</accession>
<feature type="compositionally biased region" description="Basic and acidic residues" evidence="1">
    <location>
        <begin position="1430"/>
        <end position="1451"/>
    </location>
</feature>
<feature type="compositionally biased region" description="Basic and acidic residues" evidence="1">
    <location>
        <begin position="1"/>
        <end position="10"/>
    </location>
</feature>
<feature type="domain" description="SFR19-like C-terminal" evidence="2">
    <location>
        <begin position="1701"/>
        <end position="1768"/>
    </location>
</feature>
<feature type="compositionally biased region" description="Basic residues" evidence="1">
    <location>
        <begin position="19"/>
        <end position="33"/>
    </location>
</feature>
<dbReference type="PANTHER" id="PTHR12618">
    <property type="entry name" value="PHD AND RING FINGER DOMAIN-CONTAINING PROTEIN 1"/>
    <property type="match status" value="1"/>
</dbReference>
<dbReference type="EMBL" id="JABXBU010002072">
    <property type="protein sequence ID" value="KAF8778222.1"/>
    <property type="molecule type" value="Genomic_DNA"/>
</dbReference>
<keyword evidence="4" id="KW-1185">Reference proteome</keyword>
<feature type="compositionally biased region" description="Basic and acidic residues" evidence="1">
    <location>
        <begin position="1358"/>
        <end position="1368"/>
    </location>
</feature>
<feature type="compositionally biased region" description="Basic and acidic residues" evidence="1">
    <location>
        <begin position="1505"/>
        <end position="1516"/>
    </location>
</feature>